<dbReference type="AlphaFoldDB" id="A0A7K3TH48"/>
<dbReference type="PANTHER" id="PTHR34610:SF4">
    <property type="entry name" value="SLL8027 PROTEIN"/>
    <property type="match status" value="1"/>
</dbReference>
<sequence length="141" mass="15394">MPPGGSRMRVMIDTNVLLSAVIFRSSNSVGVIVDAGRGDNTLLLSTYTIDEAREVVARKWPARTGVLEQYLFELSFETVVTPLTPKPGLFEIRDPLDYPVLYSAIAGAADVFVTGDKDFDDVTVSSPSIVTPSEYMSLFAR</sequence>
<evidence type="ECO:0000313" key="6">
    <source>
        <dbReference type="EMBL" id="NEG78411.1"/>
    </source>
</evidence>
<dbReference type="OrthoDB" id="335825at2"/>
<dbReference type="EMBL" id="WHZY01000006">
    <property type="protein sequence ID" value="NEG78411.1"/>
    <property type="molecule type" value="Genomic_DNA"/>
</dbReference>
<dbReference type="GO" id="GO:0004518">
    <property type="term" value="F:nuclease activity"/>
    <property type="evidence" value="ECO:0007669"/>
    <property type="project" value="UniProtKB-KW"/>
</dbReference>
<keyword evidence="4" id="KW-0460">Magnesium</keyword>
<organism evidence="6 7">
    <name type="scientific">Bifidobacterium avesanii</name>
    <dbReference type="NCBI Taxonomy" id="1798157"/>
    <lineage>
        <taxon>Bacteria</taxon>
        <taxon>Bacillati</taxon>
        <taxon>Actinomycetota</taxon>
        <taxon>Actinomycetes</taxon>
        <taxon>Bifidobacteriales</taxon>
        <taxon>Bifidobacteriaceae</taxon>
        <taxon>Bifidobacterium</taxon>
    </lineage>
</organism>
<reference evidence="6 7" key="1">
    <citation type="submission" date="2019-10" db="EMBL/GenBank/DDBJ databases">
        <title>Bifidobacterium from non-human primates.</title>
        <authorList>
            <person name="Modesto M."/>
        </authorList>
    </citation>
    <scope>NUCLEOTIDE SEQUENCE [LARGE SCALE GENOMIC DNA]</scope>
    <source>
        <strain evidence="6 7">TREC</strain>
    </source>
</reference>
<keyword evidence="7" id="KW-1185">Reference proteome</keyword>
<evidence type="ECO:0000313" key="7">
    <source>
        <dbReference type="Proteomes" id="UP000469763"/>
    </source>
</evidence>
<evidence type="ECO:0000256" key="2">
    <source>
        <dbReference type="ARBA" id="ARBA00022723"/>
    </source>
</evidence>
<dbReference type="InterPro" id="IPR029060">
    <property type="entry name" value="PIN-like_dom_sf"/>
</dbReference>
<evidence type="ECO:0000256" key="3">
    <source>
        <dbReference type="ARBA" id="ARBA00022801"/>
    </source>
</evidence>
<keyword evidence="2" id="KW-0479">Metal-binding</keyword>
<dbReference type="NCBIfam" id="TIGR00305">
    <property type="entry name" value="putative toxin-antitoxin system toxin component, PIN family"/>
    <property type="match status" value="1"/>
</dbReference>
<gene>
    <name evidence="6" type="ORF">GFD22_05395</name>
</gene>
<dbReference type="InterPro" id="IPR002850">
    <property type="entry name" value="PIN_toxin-like"/>
</dbReference>
<comment type="caution">
    <text evidence="6">The sequence shown here is derived from an EMBL/GenBank/DDBJ whole genome shotgun (WGS) entry which is preliminary data.</text>
</comment>
<dbReference type="Pfam" id="PF13470">
    <property type="entry name" value="PIN_3"/>
    <property type="match status" value="1"/>
</dbReference>
<dbReference type="SUPFAM" id="SSF88723">
    <property type="entry name" value="PIN domain-like"/>
    <property type="match status" value="1"/>
</dbReference>
<dbReference type="GO" id="GO:0016787">
    <property type="term" value="F:hydrolase activity"/>
    <property type="evidence" value="ECO:0007669"/>
    <property type="project" value="UniProtKB-KW"/>
</dbReference>
<evidence type="ECO:0000256" key="4">
    <source>
        <dbReference type="ARBA" id="ARBA00022842"/>
    </source>
</evidence>
<dbReference type="PANTHER" id="PTHR34610">
    <property type="entry name" value="SSL7007 PROTEIN"/>
    <property type="match status" value="1"/>
</dbReference>
<accession>A0A7K3TH48</accession>
<keyword evidence="1" id="KW-0540">Nuclease</keyword>
<dbReference type="Proteomes" id="UP000469763">
    <property type="component" value="Unassembled WGS sequence"/>
</dbReference>
<name>A0A7K3TH48_9BIFI</name>
<evidence type="ECO:0000256" key="1">
    <source>
        <dbReference type="ARBA" id="ARBA00022722"/>
    </source>
</evidence>
<protein>
    <submittedName>
        <fullName evidence="6">Putative toxin-antitoxin system toxin component, PIN family</fullName>
    </submittedName>
</protein>
<dbReference type="InterPro" id="IPR002716">
    <property type="entry name" value="PIN_dom"/>
</dbReference>
<keyword evidence="3" id="KW-0378">Hydrolase</keyword>
<proteinExistence type="predicted"/>
<feature type="domain" description="PIN" evidence="5">
    <location>
        <begin position="9"/>
        <end position="118"/>
    </location>
</feature>
<dbReference type="GO" id="GO:0046872">
    <property type="term" value="F:metal ion binding"/>
    <property type="evidence" value="ECO:0007669"/>
    <property type="project" value="UniProtKB-KW"/>
</dbReference>
<evidence type="ECO:0000259" key="5">
    <source>
        <dbReference type="Pfam" id="PF13470"/>
    </source>
</evidence>